<dbReference type="EMBL" id="JBBEGM010000005">
    <property type="protein sequence ID" value="MEJ2862334.1"/>
    <property type="molecule type" value="Genomic_DNA"/>
</dbReference>
<evidence type="ECO:0000313" key="3">
    <source>
        <dbReference type="Proteomes" id="UP001369736"/>
    </source>
</evidence>
<organism evidence="2 3">
    <name type="scientific">Actinomycetospora flava</name>
    <dbReference type="NCBI Taxonomy" id="3129232"/>
    <lineage>
        <taxon>Bacteria</taxon>
        <taxon>Bacillati</taxon>
        <taxon>Actinomycetota</taxon>
        <taxon>Actinomycetes</taxon>
        <taxon>Pseudonocardiales</taxon>
        <taxon>Pseudonocardiaceae</taxon>
        <taxon>Actinomycetospora</taxon>
    </lineage>
</organism>
<dbReference type="Pfam" id="PF09348">
    <property type="entry name" value="DUF1990"/>
    <property type="match status" value="1"/>
</dbReference>
<feature type="domain" description="DUF1990" evidence="1">
    <location>
        <begin position="97"/>
        <end position="177"/>
    </location>
</feature>
<proteinExistence type="predicted"/>
<accession>A0ABU8M632</accession>
<reference evidence="2 3" key="1">
    <citation type="submission" date="2024-03" db="EMBL/GenBank/DDBJ databases">
        <title>Actinomycetospora sp. OC33-EN07, a novel actinomycete isolated from wild orchid (Aerides multiflora).</title>
        <authorList>
            <person name="Suriyachadkun C."/>
        </authorList>
    </citation>
    <scope>NUCLEOTIDE SEQUENCE [LARGE SCALE GENOMIC DNA]</scope>
    <source>
        <strain evidence="2 3">OC33-EN07</strain>
    </source>
</reference>
<dbReference type="InterPro" id="IPR018960">
    <property type="entry name" value="DUF1990"/>
</dbReference>
<keyword evidence="3" id="KW-1185">Reference proteome</keyword>
<dbReference type="Proteomes" id="UP001369736">
    <property type="component" value="Unassembled WGS sequence"/>
</dbReference>
<evidence type="ECO:0000259" key="1">
    <source>
        <dbReference type="Pfam" id="PF09348"/>
    </source>
</evidence>
<name>A0ABU8M632_9PSEU</name>
<dbReference type="RefSeq" id="WP_337703708.1">
    <property type="nucleotide sequence ID" value="NZ_JBBEGM010000005.1"/>
</dbReference>
<comment type="caution">
    <text evidence="2">The sequence shown here is derived from an EMBL/GenBank/DDBJ whole genome shotgun (WGS) entry which is preliminary data.</text>
</comment>
<gene>
    <name evidence="2" type="ORF">WCD58_14275</name>
</gene>
<evidence type="ECO:0000313" key="2">
    <source>
        <dbReference type="EMBL" id="MEJ2862334.1"/>
    </source>
</evidence>
<protein>
    <submittedName>
        <fullName evidence="2">DUF1990 family protein</fullName>
    </submittedName>
</protein>
<sequence length="233" mass="25318">MLTRLPRGVAGVLWRCVRPDAPVHTVEEAGDHRDLPPPLPDVTLRDQPLEQGFGPALHREFRVQVVGARRSAAELIGVIARDMNLAVVPGVARFDYVAASEALRVGDELVVRMPGPWDGPVRVLRRSATSFRLGTLVGHLEAGQIEFSARDLSGGDLEFGITTWARAGDRVADLLYSRLGLAKQIQYLLWVEFCVRAASLAGGRLADGVTVRTRTVAWPDGVHSAEENSSEAV</sequence>